<evidence type="ECO:0000256" key="1">
    <source>
        <dbReference type="ARBA" id="ARBA00023172"/>
    </source>
</evidence>
<evidence type="ECO:0000256" key="2">
    <source>
        <dbReference type="SAM" id="MobiDB-lite"/>
    </source>
</evidence>
<feature type="region of interest" description="Disordered" evidence="2">
    <location>
        <begin position="852"/>
        <end position="876"/>
    </location>
</feature>
<feature type="region of interest" description="Disordered" evidence="2">
    <location>
        <begin position="1"/>
        <end position="29"/>
    </location>
</feature>
<keyword evidence="5" id="KW-1185">Reference proteome</keyword>
<reference evidence="4" key="2">
    <citation type="journal article" date="2023" name="Science">
        <title>Genomic signatures of disease resistance in endangered staghorn corals.</title>
        <authorList>
            <person name="Vollmer S.V."/>
            <person name="Selwyn J.D."/>
            <person name="Despard B.A."/>
            <person name="Roesel C.L."/>
        </authorList>
    </citation>
    <scope>NUCLEOTIDE SEQUENCE</scope>
    <source>
        <strain evidence="4">K2</strain>
    </source>
</reference>
<dbReference type="Gene3D" id="3.30.70.270">
    <property type="match status" value="1"/>
</dbReference>
<feature type="region of interest" description="Disordered" evidence="2">
    <location>
        <begin position="899"/>
        <end position="928"/>
    </location>
</feature>
<dbReference type="GO" id="GO:0015074">
    <property type="term" value="P:DNA integration"/>
    <property type="evidence" value="ECO:0007669"/>
    <property type="project" value="InterPro"/>
</dbReference>
<dbReference type="CDD" id="cd09275">
    <property type="entry name" value="RNase_HI_RT_DIRS1"/>
    <property type="match status" value="1"/>
</dbReference>
<proteinExistence type="predicted"/>
<feature type="region of interest" description="Disordered" evidence="2">
    <location>
        <begin position="56"/>
        <end position="112"/>
    </location>
</feature>
<gene>
    <name evidence="4" type="ORF">P5673_011883</name>
</gene>
<feature type="region of interest" description="Disordered" evidence="2">
    <location>
        <begin position="328"/>
        <end position="351"/>
    </location>
</feature>
<feature type="compositionally biased region" description="Basic and acidic residues" evidence="2">
    <location>
        <begin position="88"/>
        <end position="106"/>
    </location>
</feature>
<organism evidence="4 5">
    <name type="scientific">Acropora cervicornis</name>
    <name type="common">Staghorn coral</name>
    <dbReference type="NCBI Taxonomy" id="6130"/>
    <lineage>
        <taxon>Eukaryota</taxon>
        <taxon>Metazoa</taxon>
        <taxon>Cnidaria</taxon>
        <taxon>Anthozoa</taxon>
        <taxon>Hexacorallia</taxon>
        <taxon>Scleractinia</taxon>
        <taxon>Astrocoeniina</taxon>
        <taxon>Acroporidae</taxon>
        <taxon>Acropora</taxon>
    </lineage>
</organism>
<evidence type="ECO:0000259" key="3">
    <source>
        <dbReference type="PROSITE" id="PS50878"/>
    </source>
</evidence>
<dbReference type="InterPro" id="IPR011010">
    <property type="entry name" value="DNA_brk_join_enz"/>
</dbReference>
<dbReference type="GO" id="GO:0006310">
    <property type="term" value="P:DNA recombination"/>
    <property type="evidence" value="ECO:0007669"/>
    <property type="project" value="UniProtKB-KW"/>
</dbReference>
<dbReference type="AlphaFoldDB" id="A0AAD9QNK4"/>
<dbReference type="PROSITE" id="PS50878">
    <property type="entry name" value="RT_POL"/>
    <property type="match status" value="1"/>
</dbReference>
<dbReference type="InterPro" id="IPR052055">
    <property type="entry name" value="Hepadnavirus_pol/RT"/>
</dbReference>
<name>A0AAD9QNK4_ACRCE</name>
<dbReference type="GO" id="GO:0003677">
    <property type="term" value="F:DNA binding"/>
    <property type="evidence" value="ECO:0007669"/>
    <property type="project" value="InterPro"/>
</dbReference>
<protein>
    <submittedName>
        <fullName evidence="4">Transposon Ty3-I Gag-Pol polyprotein</fullName>
    </submittedName>
</protein>
<dbReference type="PANTHER" id="PTHR33050:SF7">
    <property type="entry name" value="RIBONUCLEASE H"/>
    <property type="match status" value="1"/>
</dbReference>
<dbReference type="Pfam" id="PF00078">
    <property type="entry name" value="RVT_1"/>
    <property type="match status" value="1"/>
</dbReference>
<evidence type="ECO:0000313" key="5">
    <source>
        <dbReference type="Proteomes" id="UP001249851"/>
    </source>
</evidence>
<dbReference type="Proteomes" id="UP001249851">
    <property type="component" value="Unassembled WGS sequence"/>
</dbReference>
<sequence>MASEGADVVPSSAGPPDQNTGPPGHDLNIESTLRQLNTNMGTMTQLLTEVCARLPSGNIDASSSSRSPPGAGQERRRRRSVSISSAEPSEHENESRRKSRREEDCVSVHATDDDDVAQLLAEPPARATAPDNTNVAGEDELLTELVASLQEEDTKGPKVQQQLADIAIKRWGTKLQSDKISSILGKHPQPENCEEMAIGRVNPEIWAPLNAAKRKADLRLANMQQALQKATFAIVTTCDKLLAVKSQIDTKDIVTDSIDAIALVGHVVSEISSIRREQLRPSLKHEFQTICSKSVPPSSKLLFGEDLAKQIRDAKETSRIGLTVGAYTKHDGHRNRRRHNPYQGGRHDKSNKESLLRNYLRHRCDTFAAGCIAHSLPAWRKITSDNEMLSTVMGMKIDFDTTPHQKFLPNCTRSATETIIIDTEIQKLSSKRVIEPTAHCCNEIISDVFVREKRDGTHRMILNLKNLNQHANKQHFKMDTLKTITKLVDKDCFMASIDLKDAYYSVPIAAPYRKYLRFSWRGKLYQFACLPNGLSCEPRKFTKLLKLALSALHLKGHISSGYIDDLYLQGATYKDCVHNVIDTLRQIDSLGLIAHPDKSVFNPSQQLVILGFVLNSITMTVTLTREKALALQHACQALLTTALPTIREVACVLGKIVSSFPGVMYGPLHYRYTEQEKIYALRNNQWNFDKRMSLSRRAKSELEWWVVNVMTANNVMTRDAPLYTLTTDASNEGWGAVYGNQSTGGFWSSAEKNHHINYLELLAAFLGLKAFSSSHRDMHLSLKLDNTTAVAVINHMGTSHSEQLHALNNEIWDWCVARNLWNSAGHIAGKCNVEADLESRQTHTATEWMLQKKTTGARTRPCHPFPSKEDSGGQSGRSMCVAKLADTTVVPKSNAHGHEITGQAKSMQDAAVSAKPTGTDTPLTQQAGPLNMPLVRKTLNTKNLSSSAKEIIMASWRPVEDASVKNGIDFLASLYEDGLGYSAINTARSALSSEFFELKPSLPRYHRIWDVSVVLRHLKNLEPVNALDLKVLTLKFTMLLCLLTGQRCQTLSKLDITLMQKLPGKYVFTIGEKLKTTRPGKHLEPIELTAFEPDINLCVVTHLNQYLVKTENLRGSTSQLLISYVKPHKAVSNTTIGKWCKSVLKDAGIDVTEFTSHRGRSAATSYASHTSLTLQDILKAGGWSNAQTFAKHYHKPIVRNFGTSLLEHFQRDTH</sequence>
<dbReference type="EMBL" id="JARQWQ010000022">
    <property type="protein sequence ID" value="KAK2564450.1"/>
    <property type="molecule type" value="Genomic_DNA"/>
</dbReference>
<dbReference type="Gene3D" id="3.10.10.10">
    <property type="entry name" value="HIV Type 1 Reverse Transcriptase, subunit A, domain 1"/>
    <property type="match status" value="1"/>
</dbReference>
<reference evidence="4" key="1">
    <citation type="journal article" date="2023" name="G3 (Bethesda)">
        <title>Whole genome assembly and annotation of the endangered Caribbean coral Acropora cervicornis.</title>
        <authorList>
            <person name="Selwyn J.D."/>
            <person name="Vollmer S.V."/>
        </authorList>
    </citation>
    <scope>NUCLEOTIDE SEQUENCE</scope>
    <source>
        <strain evidence="4">K2</strain>
    </source>
</reference>
<keyword evidence="1" id="KW-0233">DNA recombination</keyword>
<dbReference type="CDD" id="cd03714">
    <property type="entry name" value="RT_DIRS1"/>
    <property type="match status" value="1"/>
</dbReference>
<accession>A0AAD9QNK4</accession>
<dbReference type="InterPro" id="IPR043502">
    <property type="entry name" value="DNA/RNA_pol_sf"/>
</dbReference>
<dbReference type="PANTHER" id="PTHR33050">
    <property type="entry name" value="REVERSE TRANSCRIPTASE DOMAIN-CONTAINING PROTEIN"/>
    <property type="match status" value="1"/>
</dbReference>
<dbReference type="InterPro" id="IPR013762">
    <property type="entry name" value="Integrase-like_cat_sf"/>
</dbReference>
<feature type="domain" description="Reverse transcriptase" evidence="3">
    <location>
        <begin position="432"/>
        <end position="614"/>
    </location>
</feature>
<feature type="compositionally biased region" description="Basic residues" evidence="2">
    <location>
        <begin position="331"/>
        <end position="340"/>
    </location>
</feature>
<dbReference type="InterPro" id="IPR000477">
    <property type="entry name" value="RT_dom"/>
</dbReference>
<comment type="caution">
    <text evidence="4">The sequence shown here is derived from an EMBL/GenBank/DDBJ whole genome shotgun (WGS) entry which is preliminary data.</text>
</comment>
<dbReference type="SUPFAM" id="SSF56349">
    <property type="entry name" value="DNA breaking-rejoining enzymes"/>
    <property type="match status" value="1"/>
</dbReference>
<dbReference type="Gene3D" id="1.10.443.10">
    <property type="entry name" value="Intergrase catalytic core"/>
    <property type="match status" value="1"/>
</dbReference>
<dbReference type="InterPro" id="IPR043128">
    <property type="entry name" value="Rev_trsase/Diguanyl_cyclase"/>
</dbReference>
<evidence type="ECO:0000313" key="4">
    <source>
        <dbReference type="EMBL" id="KAK2564450.1"/>
    </source>
</evidence>
<feature type="compositionally biased region" description="Polar residues" evidence="2">
    <location>
        <begin position="916"/>
        <end position="928"/>
    </location>
</feature>
<dbReference type="SUPFAM" id="SSF56672">
    <property type="entry name" value="DNA/RNA polymerases"/>
    <property type="match status" value="1"/>
</dbReference>